<feature type="transmembrane region" description="Helical" evidence="5">
    <location>
        <begin position="202"/>
        <end position="218"/>
    </location>
</feature>
<keyword evidence="4 5" id="KW-0472">Membrane</keyword>
<evidence type="ECO:0000313" key="7">
    <source>
        <dbReference type="EMBL" id="HFK98629.1"/>
    </source>
</evidence>
<feature type="transmembrane region" description="Helical" evidence="5">
    <location>
        <begin position="109"/>
        <end position="127"/>
    </location>
</feature>
<evidence type="ECO:0000256" key="3">
    <source>
        <dbReference type="ARBA" id="ARBA00022989"/>
    </source>
</evidence>
<keyword evidence="2 5" id="KW-0812">Transmembrane</keyword>
<name>A0A832A8I8_9BACT</name>
<evidence type="ECO:0000256" key="2">
    <source>
        <dbReference type="ARBA" id="ARBA00022692"/>
    </source>
</evidence>
<dbReference type="GO" id="GO:0016020">
    <property type="term" value="C:membrane"/>
    <property type="evidence" value="ECO:0007669"/>
    <property type="project" value="UniProtKB-SubCell"/>
</dbReference>
<feature type="transmembrane region" description="Helical" evidence="5">
    <location>
        <begin position="248"/>
        <end position="268"/>
    </location>
</feature>
<organism evidence="7">
    <name type="scientific">Desulfacinum infernum</name>
    <dbReference type="NCBI Taxonomy" id="35837"/>
    <lineage>
        <taxon>Bacteria</taxon>
        <taxon>Pseudomonadati</taxon>
        <taxon>Thermodesulfobacteriota</taxon>
        <taxon>Syntrophobacteria</taxon>
        <taxon>Syntrophobacterales</taxon>
        <taxon>Syntrophobacteraceae</taxon>
        <taxon>Desulfacinum</taxon>
    </lineage>
</organism>
<comment type="subcellular location">
    <subcellularLocation>
        <location evidence="1">Membrane</location>
        <topology evidence="1">Multi-pass membrane protein</topology>
    </subcellularLocation>
</comment>
<feature type="transmembrane region" description="Helical" evidence="5">
    <location>
        <begin position="5"/>
        <end position="23"/>
    </location>
</feature>
<protein>
    <recommendedName>
        <fullName evidence="6">O-antigen ligase-related domain-containing protein</fullName>
    </recommendedName>
</protein>
<dbReference type="Pfam" id="PF04932">
    <property type="entry name" value="Wzy_C"/>
    <property type="match status" value="1"/>
</dbReference>
<feature type="transmembrane region" description="Helical" evidence="5">
    <location>
        <begin position="43"/>
        <end position="64"/>
    </location>
</feature>
<dbReference type="EMBL" id="DSTK01000041">
    <property type="protein sequence ID" value="HFK98629.1"/>
    <property type="molecule type" value="Genomic_DNA"/>
</dbReference>
<evidence type="ECO:0000256" key="1">
    <source>
        <dbReference type="ARBA" id="ARBA00004141"/>
    </source>
</evidence>
<reference evidence="7" key="1">
    <citation type="journal article" date="2020" name="mSystems">
        <title>Genome- and Community-Level Interaction Insights into Carbon Utilization and Element Cycling Functions of Hydrothermarchaeota in Hydrothermal Sediment.</title>
        <authorList>
            <person name="Zhou Z."/>
            <person name="Liu Y."/>
            <person name="Xu W."/>
            <person name="Pan J."/>
            <person name="Luo Z.H."/>
            <person name="Li M."/>
        </authorList>
    </citation>
    <scope>NUCLEOTIDE SEQUENCE [LARGE SCALE GENOMIC DNA]</scope>
    <source>
        <strain evidence="7">SpSt-456</strain>
    </source>
</reference>
<feature type="transmembrane region" description="Helical" evidence="5">
    <location>
        <begin position="136"/>
        <end position="155"/>
    </location>
</feature>
<evidence type="ECO:0000256" key="5">
    <source>
        <dbReference type="SAM" id="Phobius"/>
    </source>
</evidence>
<feature type="transmembrane region" description="Helical" evidence="5">
    <location>
        <begin position="224"/>
        <end position="241"/>
    </location>
</feature>
<dbReference type="InterPro" id="IPR007016">
    <property type="entry name" value="O-antigen_ligase-rel_domated"/>
</dbReference>
<proteinExistence type="predicted"/>
<sequence length="436" mass="48317">MPLTTIFYLCISGAAFVASLFVHPEWGIYGYLVAYNITPRRHWWGMLVPSFAARYALIFALSVAGGMLIQRHKLKCPDVFSIHESLLGVFVALCWATVLFSPVPRVDDLHFKILKFTIALFMAGRVLTTRTHIKRLIWVLVLVGCYLGYAVHSGAGGFVGGRFDRGFGGSDFAEGNFLAAHFAWLLPLAGVKFLLEGKIAKVLCVVSAAFMLNAVVLTRSRGAFLAMSLGGVAALWFLPRVRIYRKQIIVAMIAGLLAAFSLTDVGFWERMSTLKSDQVVEDVSAMSRVEAWKVALRMWADYPMGVGVGQYFDYAGLYNPALAGRDTHNTYLRCLAETGIQGLMVLLALIFSSFRLLRNVEKQSANLEATVRGFYQTHAFALRVSLIVYLIAAFFISSVYVEEFYWLLMFPLFLMRALKNEPGYGGPSAPSTPEGA</sequence>
<feature type="transmembrane region" description="Helical" evidence="5">
    <location>
        <begin position="378"/>
        <end position="401"/>
    </location>
</feature>
<feature type="domain" description="O-antigen ligase-related" evidence="6">
    <location>
        <begin position="207"/>
        <end position="347"/>
    </location>
</feature>
<feature type="transmembrane region" description="Helical" evidence="5">
    <location>
        <begin position="85"/>
        <end position="103"/>
    </location>
</feature>
<feature type="transmembrane region" description="Helical" evidence="5">
    <location>
        <begin position="339"/>
        <end position="357"/>
    </location>
</feature>
<dbReference type="InterPro" id="IPR051533">
    <property type="entry name" value="WaaL-like"/>
</dbReference>
<evidence type="ECO:0000259" key="6">
    <source>
        <dbReference type="Pfam" id="PF04932"/>
    </source>
</evidence>
<comment type="caution">
    <text evidence="7">The sequence shown here is derived from an EMBL/GenBank/DDBJ whole genome shotgun (WGS) entry which is preliminary data.</text>
</comment>
<dbReference type="AlphaFoldDB" id="A0A832A8I8"/>
<keyword evidence="3 5" id="KW-1133">Transmembrane helix</keyword>
<feature type="transmembrane region" description="Helical" evidence="5">
    <location>
        <begin position="175"/>
        <end position="195"/>
    </location>
</feature>
<evidence type="ECO:0000256" key="4">
    <source>
        <dbReference type="ARBA" id="ARBA00023136"/>
    </source>
</evidence>
<dbReference type="PANTHER" id="PTHR37422:SF13">
    <property type="entry name" value="LIPOPOLYSACCHARIDE BIOSYNTHESIS PROTEIN PA4999-RELATED"/>
    <property type="match status" value="1"/>
</dbReference>
<gene>
    <name evidence="7" type="ORF">ENS06_15050</name>
</gene>
<accession>A0A832A8I8</accession>
<dbReference type="PANTHER" id="PTHR37422">
    <property type="entry name" value="TEICHURONIC ACID BIOSYNTHESIS PROTEIN TUAE"/>
    <property type="match status" value="1"/>
</dbReference>